<feature type="domain" description="CS" evidence="1">
    <location>
        <begin position="1"/>
        <end position="88"/>
    </location>
</feature>
<keyword evidence="3" id="KW-1185">Reference proteome</keyword>
<reference evidence="2" key="1">
    <citation type="thesis" date="2020" institute="ProQuest LLC" country="789 East Eisenhower Parkway, Ann Arbor, MI, USA">
        <title>Comparative Genomics and Chromosome Evolution.</title>
        <authorList>
            <person name="Mudd A.B."/>
        </authorList>
    </citation>
    <scope>NUCLEOTIDE SEQUENCE</scope>
    <source>
        <strain evidence="2">237g6f4</strain>
        <tissue evidence="2">Blood</tissue>
    </source>
</reference>
<evidence type="ECO:0000259" key="1">
    <source>
        <dbReference type="PROSITE" id="PS51203"/>
    </source>
</evidence>
<comment type="caution">
    <text evidence="2">The sequence shown here is derived from an EMBL/GenBank/DDBJ whole genome shotgun (WGS) entry which is preliminary data.</text>
</comment>
<dbReference type="AlphaFoldDB" id="A0AAV6YIN7"/>
<sequence length="88" mass="10096">MMIDWKQNSGEVIVKLNPGPGAINVDELKAEFTDTDCVISFPEGNQWDCHFHEDIEGSCSKIQYKEKGNFLQLILQKKIPMNKWPSLQ</sequence>
<protein>
    <recommendedName>
        <fullName evidence="1">CS domain-containing protein</fullName>
    </recommendedName>
</protein>
<proteinExistence type="predicted"/>
<organism evidence="2 3">
    <name type="scientific">Engystomops pustulosus</name>
    <name type="common">Tungara frog</name>
    <name type="synonym">Physalaemus pustulosus</name>
    <dbReference type="NCBI Taxonomy" id="76066"/>
    <lineage>
        <taxon>Eukaryota</taxon>
        <taxon>Metazoa</taxon>
        <taxon>Chordata</taxon>
        <taxon>Craniata</taxon>
        <taxon>Vertebrata</taxon>
        <taxon>Euteleostomi</taxon>
        <taxon>Amphibia</taxon>
        <taxon>Batrachia</taxon>
        <taxon>Anura</taxon>
        <taxon>Neobatrachia</taxon>
        <taxon>Hyloidea</taxon>
        <taxon>Leptodactylidae</taxon>
        <taxon>Leiuperinae</taxon>
        <taxon>Engystomops</taxon>
    </lineage>
</organism>
<dbReference type="PROSITE" id="PS51203">
    <property type="entry name" value="CS"/>
    <property type="match status" value="1"/>
</dbReference>
<name>A0AAV6YIN7_ENGPU</name>
<dbReference type="Gene3D" id="2.60.40.790">
    <property type="match status" value="1"/>
</dbReference>
<evidence type="ECO:0000313" key="3">
    <source>
        <dbReference type="Proteomes" id="UP000824782"/>
    </source>
</evidence>
<dbReference type="SUPFAM" id="SSF49764">
    <property type="entry name" value="HSP20-like chaperones"/>
    <property type="match status" value="1"/>
</dbReference>
<evidence type="ECO:0000313" key="2">
    <source>
        <dbReference type="EMBL" id="KAG8535124.1"/>
    </source>
</evidence>
<dbReference type="InterPro" id="IPR008978">
    <property type="entry name" value="HSP20-like_chaperone"/>
</dbReference>
<dbReference type="EMBL" id="WNYA01077742">
    <property type="protein sequence ID" value="KAG8535124.1"/>
    <property type="molecule type" value="Genomic_DNA"/>
</dbReference>
<dbReference type="Proteomes" id="UP000824782">
    <property type="component" value="Unassembled WGS sequence"/>
</dbReference>
<dbReference type="InterPro" id="IPR007052">
    <property type="entry name" value="CS_dom"/>
</dbReference>
<accession>A0AAV6YIN7</accession>
<dbReference type="CDD" id="cd06463">
    <property type="entry name" value="p23_like"/>
    <property type="match status" value="1"/>
</dbReference>
<gene>
    <name evidence="2" type="ORF">GDO81_029377</name>
</gene>
<feature type="non-terminal residue" evidence="2">
    <location>
        <position position="88"/>
    </location>
</feature>